<accession>A0A438I6W7</accession>
<dbReference type="CDD" id="cd14066">
    <property type="entry name" value="STKc_IRAK"/>
    <property type="match status" value="1"/>
</dbReference>
<dbReference type="FunFam" id="3.30.200.20:FF:000177">
    <property type="entry name" value="Cysteine-rich receptor-like protein kinase 2"/>
    <property type="match status" value="1"/>
</dbReference>
<keyword evidence="5 10" id="KW-0547">Nucleotide-binding</keyword>
<dbReference type="FunFam" id="3.30.430.20:FF:000017">
    <property type="entry name" value="Cysteine-rich receptor-like protein kinase 2"/>
    <property type="match status" value="1"/>
</dbReference>
<dbReference type="EMBL" id="QGNW01000137">
    <property type="protein sequence ID" value="RVW92450.1"/>
    <property type="molecule type" value="Genomic_DNA"/>
</dbReference>
<evidence type="ECO:0000256" key="3">
    <source>
        <dbReference type="ARBA" id="ARBA00022729"/>
    </source>
</evidence>
<dbReference type="InterPro" id="IPR038408">
    <property type="entry name" value="GNK2_sf"/>
</dbReference>
<keyword evidence="9" id="KW-0325">Glycoprotein</keyword>
<keyword evidence="12" id="KW-1133">Transmembrane helix</keyword>
<evidence type="ECO:0000256" key="12">
    <source>
        <dbReference type="SAM" id="Phobius"/>
    </source>
</evidence>
<feature type="domain" description="Protein kinase" evidence="13">
    <location>
        <begin position="356"/>
        <end position="644"/>
    </location>
</feature>
<dbReference type="InterPro" id="IPR008271">
    <property type="entry name" value="Ser/Thr_kinase_AS"/>
</dbReference>
<dbReference type="Gene3D" id="3.30.430.20">
    <property type="entry name" value="Gnk2 domain, C-X8-C-X2-C motif"/>
    <property type="match status" value="1"/>
</dbReference>
<dbReference type="PANTHER" id="PTHR47973">
    <property type="entry name" value="CYSTEINE-RICH RECEPTOR-LIKE PROTEIN KINASE 3"/>
    <property type="match status" value="1"/>
</dbReference>
<dbReference type="CDD" id="cd23509">
    <property type="entry name" value="Gnk2-like"/>
    <property type="match status" value="1"/>
</dbReference>
<dbReference type="PROSITE" id="PS00107">
    <property type="entry name" value="PROTEIN_KINASE_ATP"/>
    <property type="match status" value="1"/>
</dbReference>
<feature type="binding site" evidence="10">
    <location>
        <position position="385"/>
    </location>
    <ligand>
        <name>ATP</name>
        <dbReference type="ChEBI" id="CHEBI:30616"/>
    </ligand>
</feature>
<sequence length="676" mass="74878">MDVSLESKSLPSIGNSRKSYLQVTSQRLARGKLVHFHGWKSLALPSVGPGEEWKFIQKYLKKRSKRVGAQISGSTKDISQRSSLRHVSGSFRRNSIALYKKVAKFSQQKADFATLWSDLLAMAVTPSFQLRIMHRLKNWILDFLSFEMGLLLFFRYESSSFYDETTGSGNTAICGNQTAAQATAFQEAVNGLLSDLETATPRTNDSYAAYKKEVVGGGGATVYGVAQCVERASASACKECLKVADGNIKSCLPSTDGRAVDAGCFLRYSNTPFFADNQTTDILPFLEKGGSTKKKAIIGGVVGGVCLFLLLIMLFVWHQHSRRAKAAPRGDMLGVPELQGPVNYSHRDLKSATKNFRAEYKLGKGGFGDVYKGYLKNGTTVAVKKLIIGQPNRAKADFESEVKIISNVHHRNLLRLLGCCKKGSELLLVYEYMVNSSLDKFLFGERRGALNWRQRFDIIVGTARGLAYLHEEFHVCIIHRDIKSSNILLDNDFQPRIADFGLARLLPEDQTHLSTKVAGTLGYTAPEYAILGQLSEKVDTYSYGVVVLEIISGRKCNEMKAEDVTEYLLERAWTLYENDKHLELVDESLDPEEYKAEEVKKIIEIALMCTQSSVSMRPTMSEVVFLLRSKISSLEHGPPTRPAFIDSDYRAHGDSSTATGSSASNATASISHFSGR</sequence>
<dbReference type="InterPro" id="IPR017441">
    <property type="entry name" value="Protein_kinase_ATP_BS"/>
</dbReference>
<evidence type="ECO:0000259" key="14">
    <source>
        <dbReference type="PROSITE" id="PS51473"/>
    </source>
</evidence>
<organism evidence="15 16">
    <name type="scientific">Vitis vinifera</name>
    <name type="common">Grape</name>
    <dbReference type="NCBI Taxonomy" id="29760"/>
    <lineage>
        <taxon>Eukaryota</taxon>
        <taxon>Viridiplantae</taxon>
        <taxon>Streptophyta</taxon>
        <taxon>Embryophyta</taxon>
        <taxon>Tracheophyta</taxon>
        <taxon>Spermatophyta</taxon>
        <taxon>Magnoliopsida</taxon>
        <taxon>eudicotyledons</taxon>
        <taxon>Gunneridae</taxon>
        <taxon>Pentapetalae</taxon>
        <taxon>rosids</taxon>
        <taxon>Vitales</taxon>
        <taxon>Vitaceae</taxon>
        <taxon>Viteae</taxon>
        <taxon>Vitis</taxon>
    </lineage>
</organism>
<dbReference type="InterPro" id="IPR000719">
    <property type="entry name" value="Prot_kinase_dom"/>
</dbReference>
<evidence type="ECO:0000256" key="8">
    <source>
        <dbReference type="ARBA" id="ARBA00023170"/>
    </source>
</evidence>
<evidence type="ECO:0000259" key="13">
    <source>
        <dbReference type="PROSITE" id="PS50011"/>
    </source>
</evidence>
<keyword evidence="3" id="KW-0732">Signal</keyword>
<dbReference type="Gene3D" id="1.10.510.10">
    <property type="entry name" value="Transferase(Phosphotransferase) domain 1"/>
    <property type="match status" value="1"/>
</dbReference>
<evidence type="ECO:0000256" key="11">
    <source>
        <dbReference type="SAM" id="MobiDB-lite"/>
    </source>
</evidence>
<evidence type="ECO:0000313" key="16">
    <source>
        <dbReference type="Proteomes" id="UP000288805"/>
    </source>
</evidence>
<evidence type="ECO:0000256" key="1">
    <source>
        <dbReference type="ARBA" id="ARBA00022527"/>
    </source>
</evidence>
<evidence type="ECO:0000256" key="7">
    <source>
        <dbReference type="ARBA" id="ARBA00022840"/>
    </source>
</evidence>
<feature type="region of interest" description="Disordered" evidence="11">
    <location>
        <begin position="655"/>
        <end position="676"/>
    </location>
</feature>
<dbReference type="InterPro" id="IPR052059">
    <property type="entry name" value="CR_Ser/Thr_kinase"/>
</dbReference>
<dbReference type="PROSITE" id="PS00108">
    <property type="entry name" value="PROTEIN_KINASE_ST"/>
    <property type="match status" value="1"/>
</dbReference>
<dbReference type="Proteomes" id="UP000288805">
    <property type="component" value="Unassembled WGS sequence"/>
</dbReference>
<keyword evidence="1" id="KW-0723">Serine/threonine-protein kinase</keyword>
<dbReference type="InterPro" id="IPR001245">
    <property type="entry name" value="Ser-Thr/Tyr_kinase_cat_dom"/>
</dbReference>
<dbReference type="SMART" id="SM00220">
    <property type="entry name" value="S_TKc"/>
    <property type="match status" value="1"/>
</dbReference>
<comment type="caution">
    <text evidence="15">The sequence shown here is derived from an EMBL/GenBank/DDBJ whole genome shotgun (WGS) entry which is preliminary data.</text>
</comment>
<dbReference type="FunFam" id="1.10.510.10:FF:000336">
    <property type="entry name" value="Cysteine-rich receptor-like protein kinase 2"/>
    <property type="match status" value="1"/>
</dbReference>
<keyword evidence="2" id="KW-0808">Transferase</keyword>
<keyword evidence="6 15" id="KW-0418">Kinase</keyword>
<evidence type="ECO:0000256" key="2">
    <source>
        <dbReference type="ARBA" id="ARBA00022679"/>
    </source>
</evidence>
<feature type="domain" description="Gnk2-homologous" evidence="14">
    <location>
        <begin position="167"/>
        <end position="273"/>
    </location>
</feature>
<dbReference type="Pfam" id="PF07714">
    <property type="entry name" value="PK_Tyr_Ser-Thr"/>
    <property type="match status" value="1"/>
</dbReference>
<dbReference type="Gene3D" id="3.30.200.20">
    <property type="entry name" value="Phosphorylase Kinase, domain 1"/>
    <property type="match status" value="1"/>
</dbReference>
<evidence type="ECO:0000256" key="10">
    <source>
        <dbReference type="PROSITE-ProRule" id="PRU10141"/>
    </source>
</evidence>
<evidence type="ECO:0000256" key="5">
    <source>
        <dbReference type="ARBA" id="ARBA00022741"/>
    </source>
</evidence>
<keyword evidence="4" id="KW-0677">Repeat</keyword>
<keyword evidence="7 10" id="KW-0067">ATP-binding</keyword>
<keyword evidence="12" id="KW-0472">Membrane</keyword>
<keyword evidence="12" id="KW-0812">Transmembrane</keyword>
<feature type="transmembrane region" description="Helical" evidence="12">
    <location>
        <begin position="296"/>
        <end position="317"/>
    </location>
</feature>
<dbReference type="PROSITE" id="PS50011">
    <property type="entry name" value="PROTEIN_KINASE_DOM"/>
    <property type="match status" value="1"/>
</dbReference>
<evidence type="ECO:0000256" key="4">
    <source>
        <dbReference type="ARBA" id="ARBA00022737"/>
    </source>
</evidence>
<keyword evidence="8 15" id="KW-0675">Receptor</keyword>
<evidence type="ECO:0000256" key="9">
    <source>
        <dbReference type="ARBA" id="ARBA00023180"/>
    </source>
</evidence>
<dbReference type="Pfam" id="PF01657">
    <property type="entry name" value="Stress-antifung"/>
    <property type="match status" value="1"/>
</dbReference>
<dbReference type="InterPro" id="IPR011009">
    <property type="entry name" value="Kinase-like_dom_sf"/>
</dbReference>
<reference evidence="15 16" key="1">
    <citation type="journal article" date="2018" name="PLoS Genet.">
        <title>Population sequencing reveals clonal diversity and ancestral inbreeding in the grapevine cultivar Chardonnay.</title>
        <authorList>
            <person name="Roach M.J."/>
            <person name="Johnson D.L."/>
            <person name="Bohlmann J."/>
            <person name="van Vuuren H.J."/>
            <person name="Jones S.J."/>
            <person name="Pretorius I.S."/>
            <person name="Schmidt S.A."/>
            <person name="Borneman A.R."/>
        </authorList>
    </citation>
    <scope>NUCLEOTIDE SEQUENCE [LARGE SCALE GENOMIC DNA]</scope>
    <source>
        <strain evidence="16">cv. Chardonnay</strain>
        <tissue evidence="15">Leaf</tissue>
    </source>
</reference>
<dbReference type="GO" id="GO:0005524">
    <property type="term" value="F:ATP binding"/>
    <property type="evidence" value="ECO:0007669"/>
    <property type="project" value="UniProtKB-UniRule"/>
</dbReference>
<dbReference type="PROSITE" id="PS51473">
    <property type="entry name" value="GNK2"/>
    <property type="match status" value="1"/>
</dbReference>
<evidence type="ECO:0000256" key="6">
    <source>
        <dbReference type="ARBA" id="ARBA00022777"/>
    </source>
</evidence>
<name>A0A438I6W7_VITVI</name>
<dbReference type="SUPFAM" id="SSF56112">
    <property type="entry name" value="Protein kinase-like (PK-like)"/>
    <property type="match status" value="1"/>
</dbReference>
<dbReference type="InterPro" id="IPR002902">
    <property type="entry name" value="GNK2"/>
</dbReference>
<dbReference type="GO" id="GO:0004674">
    <property type="term" value="F:protein serine/threonine kinase activity"/>
    <property type="evidence" value="ECO:0007669"/>
    <property type="project" value="UniProtKB-KW"/>
</dbReference>
<proteinExistence type="predicted"/>
<evidence type="ECO:0000313" key="15">
    <source>
        <dbReference type="EMBL" id="RVW92450.1"/>
    </source>
</evidence>
<gene>
    <name evidence="15" type="primary">CRK3_8</name>
    <name evidence="15" type="ORF">CK203_042649</name>
</gene>
<dbReference type="AlphaFoldDB" id="A0A438I6W7"/>
<protein>
    <submittedName>
        <fullName evidence="15">Cysteine-rich receptor-like protein kinase 3</fullName>
    </submittedName>
</protein>